<dbReference type="EMBL" id="VXIT01000004">
    <property type="protein sequence ID" value="KAA6413017.1"/>
    <property type="molecule type" value="Genomic_DNA"/>
</dbReference>
<proteinExistence type="predicted"/>
<dbReference type="AlphaFoldDB" id="A0A5M8PVH7"/>
<gene>
    <name evidence="1" type="ORF">FRX48_02760</name>
</gene>
<protein>
    <recommendedName>
        <fullName evidence="3">Peptidase S8/S53 domain-containing protein</fullName>
    </recommendedName>
</protein>
<dbReference type="GO" id="GO:0004252">
    <property type="term" value="F:serine-type endopeptidase activity"/>
    <property type="evidence" value="ECO:0007669"/>
    <property type="project" value="InterPro"/>
</dbReference>
<evidence type="ECO:0000313" key="1">
    <source>
        <dbReference type="EMBL" id="KAA6413017.1"/>
    </source>
</evidence>
<dbReference type="GO" id="GO:0006508">
    <property type="term" value="P:proteolysis"/>
    <property type="evidence" value="ECO:0007669"/>
    <property type="project" value="InterPro"/>
</dbReference>
<dbReference type="SUPFAM" id="SSF52743">
    <property type="entry name" value="Subtilisin-like"/>
    <property type="match status" value="1"/>
</dbReference>
<evidence type="ECO:0000313" key="2">
    <source>
        <dbReference type="Proteomes" id="UP000324767"/>
    </source>
</evidence>
<accession>A0A5M8PVH7</accession>
<dbReference type="Gene3D" id="3.40.50.200">
    <property type="entry name" value="Peptidase S8/S53 domain"/>
    <property type="match status" value="1"/>
</dbReference>
<sequence length="185" mass="20741">MSLALSTSSEELQKAINYAAHNNTLVFCTTINYNGHHAVVWPAKYAQYGDCFSVACYDTAKTAPTEPSDKEATYEFQGRAFTKDNIYYINDITHQHDLSGSSVATAVAAGVASLTLTCGRYANCNRIISQKMFIMDMFKKTKGGPKLLQPATIFSQKPLDQEGVETLSRRILLYRKKFMIDRNWI</sequence>
<name>A0A5M8PVH7_9LECA</name>
<comment type="caution">
    <text evidence="1">The sequence shown here is derived from an EMBL/GenBank/DDBJ whole genome shotgun (WGS) entry which is preliminary data.</text>
</comment>
<reference evidence="1 2" key="1">
    <citation type="submission" date="2019-09" db="EMBL/GenBank/DDBJ databases">
        <title>The hologenome of the rock-dwelling lichen Lasallia pustulata.</title>
        <authorList>
            <person name="Greshake Tzovaras B."/>
            <person name="Segers F."/>
            <person name="Bicker A."/>
            <person name="Dal Grande F."/>
            <person name="Otte J."/>
            <person name="Hankeln T."/>
            <person name="Schmitt I."/>
            <person name="Ebersberger I."/>
        </authorList>
    </citation>
    <scope>NUCLEOTIDE SEQUENCE [LARGE SCALE GENOMIC DNA]</scope>
    <source>
        <strain evidence="1">A1-1</strain>
    </source>
</reference>
<evidence type="ECO:0008006" key="3">
    <source>
        <dbReference type="Google" id="ProtNLM"/>
    </source>
</evidence>
<dbReference type="Proteomes" id="UP000324767">
    <property type="component" value="Unassembled WGS sequence"/>
</dbReference>
<dbReference type="InterPro" id="IPR036852">
    <property type="entry name" value="Peptidase_S8/S53_dom_sf"/>
</dbReference>
<organism evidence="1 2">
    <name type="scientific">Lasallia pustulata</name>
    <dbReference type="NCBI Taxonomy" id="136370"/>
    <lineage>
        <taxon>Eukaryota</taxon>
        <taxon>Fungi</taxon>
        <taxon>Dikarya</taxon>
        <taxon>Ascomycota</taxon>
        <taxon>Pezizomycotina</taxon>
        <taxon>Lecanoromycetes</taxon>
        <taxon>OSLEUM clade</taxon>
        <taxon>Umbilicariomycetidae</taxon>
        <taxon>Umbilicariales</taxon>
        <taxon>Umbilicariaceae</taxon>
        <taxon>Lasallia</taxon>
    </lineage>
</organism>